<dbReference type="GO" id="GO:0016151">
    <property type="term" value="F:nickel cation binding"/>
    <property type="evidence" value="ECO:0007669"/>
    <property type="project" value="UniProtKB-UniRule"/>
</dbReference>
<dbReference type="InterPro" id="IPR010985">
    <property type="entry name" value="Ribbon_hlx_hlx"/>
</dbReference>
<dbReference type="HAMAP" id="MF_00476">
    <property type="entry name" value="NikR"/>
    <property type="match status" value="1"/>
</dbReference>
<feature type="domain" description="Transcription factor NikR nickel binding C-terminal" evidence="10">
    <location>
        <begin position="54"/>
        <end position="129"/>
    </location>
</feature>
<sequence length="133" mass="15402">MALKRFGVSLEDNVLDSLDQYVEENGFANRSQAIRFLIEKNVAEKKWQCNHIVAGTIIIMYDQEKKEIYTKMTEIERIYNDVILSSSQYYINQSFCLHIVTVMGTAYRLTELSDRLTTIKGIKHGKLVMSRAD</sequence>
<comment type="similarity">
    <text evidence="2 8">Belongs to the transcriptional regulatory CopG/NikR family.</text>
</comment>
<gene>
    <name evidence="11" type="ORF">SAMN05444001_11287</name>
</gene>
<organism evidence="11 12">
    <name type="scientific">Parabacteroides chinchillae</name>
    <dbReference type="NCBI Taxonomy" id="871327"/>
    <lineage>
        <taxon>Bacteria</taxon>
        <taxon>Pseudomonadati</taxon>
        <taxon>Bacteroidota</taxon>
        <taxon>Bacteroidia</taxon>
        <taxon>Bacteroidales</taxon>
        <taxon>Tannerellaceae</taxon>
        <taxon>Parabacteroides</taxon>
    </lineage>
</organism>
<dbReference type="Gene3D" id="3.30.70.1150">
    <property type="entry name" value="ACT-like. Chain A, domain 2"/>
    <property type="match status" value="1"/>
</dbReference>
<evidence type="ECO:0000256" key="1">
    <source>
        <dbReference type="ARBA" id="ARBA00001967"/>
    </source>
</evidence>
<evidence type="ECO:0000256" key="2">
    <source>
        <dbReference type="ARBA" id="ARBA00008478"/>
    </source>
</evidence>
<reference evidence="11 12" key="1">
    <citation type="submission" date="2016-10" db="EMBL/GenBank/DDBJ databases">
        <authorList>
            <person name="Varghese N."/>
            <person name="Submissions S."/>
        </authorList>
    </citation>
    <scope>NUCLEOTIDE SEQUENCE [LARGE SCALE GENOMIC DNA]</scope>
    <source>
        <strain evidence="11 12">DSM 29073</strain>
    </source>
</reference>
<evidence type="ECO:0000256" key="8">
    <source>
        <dbReference type="HAMAP-Rule" id="MF_00476"/>
    </source>
</evidence>
<dbReference type="Pfam" id="PF08753">
    <property type="entry name" value="NikR_C"/>
    <property type="match status" value="1"/>
</dbReference>
<dbReference type="InterPro" id="IPR013321">
    <property type="entry name" value="Arc_rbn_hlx_hlx"/>
</dbReference>
<evidence type="ECO:0000256" key="7">
    <source>
        <dbReference type="ARBA" id="ARBA00023163"/>
    </source>
</evidence>
<comment type="function">
    <text evidence="8">Transcriptional regulator.</text>
</comment>
<keyword evidence="12" id="KW-1185">Reference proteome</keyword>
<dbReference type="SUPFAM" id="SSF47598">
    <property type="entry name" value="Ribbon-helix-helix"/>
    <property type="match status" value="1"/>
</dbReference>
<dbReference type="Proteomes" id="UP000236725">
    <property type="component" value="Unassembled WGS sequence"/>
</dbReference>
<accession>A0A8G2F4S7</accession>
<protein>
    <recommendedName>
        <fullName evidence="8">Putative nickel-responsive regulator</fullName>
    </recommendedName>
</protein>
<keyword evidence="7 8" id="KW-0804">Transcription</keyword>
<dbReference type="GO" id="GO:0003677">
    <property type="term" value="F:DNA binding"/>
    <property type="evidence" value="ECO:0007669"/>
    <property type="project" value="UniProtKB-KW"/>
</dbReference>
<dbReference type="NCBIfam" id="NF003381">
    <property type="entry name" value="PRK04460.1"/>
    <property type="match status" value="1"/>
</dbReference>
<keyword evidence="6 8" id="KW-0238">DNA-binding</keyword>
<dbReference type="PANTHER" id="PTHR34719:SF2">
    <property type="entry name" value="NICKEL-RESPONSIVE REGULATOR"/>
    <property type="match status" value="1"/>
</dbReference>
<dbReference type="InterPro" id="IPR027271">
    <property type="entry name" value="Acetolactate_synth/TF_NikR_C"/>
</dbReference>
<dbReference type="PANTHER" id="PTHR34719">
    <property type="entry name" value="NICKEL-RESPONSIVE REGULATOR"/>
    <property type="match status" value="1"/>
</dbReference>
<evidence type="ECO:0000313" key="12">
    <source>
        <dbReference type="Proteomes" id="UP000236725"/>
    </source>
</evidence>
<comment type="caution">
    <text evidence="11">The sequence shown here is derived from an EMBL/GenBank/DDBJ whole genome shotgun (WGS) entry which is preliminary data.</text>
</comment>
<keyword evidence="3" id="KW-0533">Nickel</keyword>
<dbReference type="Pfam" id="PF01402">
    <property type="entry name" value="RHH_1"/>
    <property type="match status" value="1"/>
</dbReference>
<evidence type="ECO:0000256" key="5">
    <source>
        <dbReference type="ARBA" id="ARBA00023015"/>
    </source>
</evidence>
<evidence type="ECO:0000256" key="6">
    <source>
        <dbReference type="ARBA" id="ARBA00023125"/>
    </source>
</evidence>
<proteinExistence type="inferred from homology"/>
<evidence type="ECO:0000256" key="4">
    <source>
        <dbReference type="ARBA" id="ARBA00022723"/>
    </source>
</evidence>
<dbReference type="InterPro" id="IPR014864">
    <property type="entry name" value="TF_NikR_Ni-bd_C"/>
</dbReference>
<dbReference type="SUPFAM" id="SSF55021">
    <property type="entry name" value="ACT-like"/>
    <property type="match status" value="1"/>
</dbReference>
<evidence type="ECO:0000256" key="3">
    <source>
        <dbReference type="ARBA" id="ARBA00022596"/>
    </source>
</evidence>
<dbReference type="InterPro" id="IPR050192">
    <property type="entry name" value="CopG/NikR_regulator"/>
</dbReference>
<dbReference type="RefSeq" id="WP_099463056.1">
    <property type="nucleotide sequence ID" value="NZ_FNVS01000012.1"/>
</dbReference>
<evidence type="ECO:0000259" key="10">
    <source>
        <dbReference type="Pfam" id="PF08753"/>
    </source>
</evidence>
<name>A0A8G2F4S7_9BACT</name>
<dbReference type="AlphaFoldDB" id="A0A8G2F4S7"/>
<dbReference type="GO" id="GO:0003700">
    <property type="term" value="F:DNA-binding transcription factor activity"/>
    <property type="evidence" value="ECO:0007669"/>
    <property type="project" value="UniProtKB-UniRule"/>
</dbReference>
<keyword evidence="5 8" id="KW-0805">Transcription regulation</keyword>
<dbReference type="CDD" id="cd22231">
    <property type="entry name" value="RHH_NikR_HicB-like"/>
    <property type="match status" value="1"/>
</dbReference>
<comment type="cofactor">
    <cofactor evidence="1">
        <name>Ni(2+)</name>
        <dbReference type="ChEBI" id="CHEBI:49786"/>
    </cofactor>
</comment>
<keyword evidence="4" id="KW-0479">Metal-binding</keyword>
<evidence type="ECO:0000259" key="9">
    <source>
        <dbReference type="Pfam" id="PF01402"/>
    </source>
</evidence>
<comment type="caution">
    <text evidence="8">Lacks conserved residue(s) required for the propagation of feature annotation.</text>
</comment>
<evidence type="ECO:0000313" key="11">
    <source>
        <dbReference type="EMBL" id="SEG02556.1"/>
    </source>
</evidence>
<dbReference type="InterPro" id="IPR002145">
    <property type="entry name" value="CopG"/>
</dbReference>
<dbReference type="Gene3D" id="1.10.1220.10">
    <property type="entry name" value="Met repressor-like"/>
    <property type="match status" value="1"/>
</dbReference>
<dbReference type="EMBL" id="FNVS01000012">
    <property type="protein sequence ID" value="SEG02556.1"/>
    <property type="molecule type" value="Genomic_DNA"/>
</dbReference>
<dbReference type="GO" id="GO:0010045">
    <property type="term" value="P:response to nickel cation"/>
    <property type="evidence" value="ECO:0007669"/>
    <property type="project" value="InterPro"/>
</dbReference>
<dbReference type="InterPro" id="IPR022988">
    <property type="entry name" value="Ni_resp_reg_NikR"/>
</dbReference>
<feature type="domain" description="Ribbon-helix-helix protein CopG" evidence="9">
    <location>
        <begin position="4"/>
        <end position="43"/>
    </location>
</feature>
<dbReference type="InterPro" id="IPR045865">
    <property type="entry name" value="ACT-like_dom_sf"/>
</dbReference>